<feature type="domain" description="DNA2/NAM7 helicase-like C-terminal" evidence="6">
    <location>
        <begin position="1034"/>
        <end position="1207"/>
    </location>
</feature>
<dbReference type="InterPro" id="IPR038720">
    <property type="entry name" value="YprB_RNase_H-like_dom"/>
</dbReference>
<evidence type="ECO:0000256" key="2">
    <source>
        <dbReference type="ARBA" id="ARBA00022801"/>
    </source>
</evidence>
<evidence type="ECO:0000259" key="7">
    <source>
        <dbReference type="Pfam" id="PF13482"/>
    </source>
</evidence>
<dbReference type="InterPro" id="IPR050534">
    <property type="entry name" value="Coronavir_polyprotein_1ab"/>
</dbReference>
<dbReference type="PANTHER" id="PTHR43788:SF8">
    <property type="entry name" value="DNA-BINDING PROTEIN SMUBP-2"/>
    <property type="match status" value="1"/>
</dbReference>
<sequence length="1259" mass="134495">MFLLDDVLISSASDLTLASTCEFALLRTLDRRLGRAAGGPETADSPDAMLERTAELGLAHEARVLAGYVAEFGHHTPPLPDDGAPVAEPITSGDAPAGADGGAHGVVHLGGNWETAADLRAAHAQTVAYLRAGVDVVSQGTLFDGRFLGRPDFLVRTTPTAETDAETAVETAQVTAQVTAQITVVDAKLARRAKVTALLQLAAYADQLLAAGIPVAPKLRLVLGDASYSEHALSDILPVYRERRARLETLLDTHRAEPDAVTWDDERYLACGTCADCRHEVTARRDPLLVAGLTIAQRTRLRDAGLTTIDALATSAGPVPGISARTLAVLREQAALQVAQDTRPSLPDGRPDVQAVVFATEALSALPSPNAGDLFFDFEGDPLWAERGSSDWGLEYLFGLHDADSPDGSPGAFRTFWAHDRAQERAALLDFFALVGERRRAYPAMHVFHYAPYEVTALRRLVGRHGVGEEQLDDLLREGVLVDLYATVRQSVRVSQPSYSIKKLEPLYMGDVRRDEALDNAADSITEYARACALREAGDPAAEKVLELIADYNRYDCLSTLRLRDWLLARGAENGVEPREPSEAEPEHDDEPVEADPLFDALLELAGPAATAAHADRSDDDQALLMLGAALGYHRREDKPFWWEHFDRLTAPADEWSATRDVLVADDVRLKRDWYKEGSQRSLRREVTLIGTLATGSALTAGSSVWCIYDAPLPAGLEAPAGGIRQVSGSSTVLWVGLDGEGRDMVVVEEVLKKELEPYAELPMAVGPGRPVPTGLVEGAVRELAQVALRTLQSPSGSFPAQSALDLLRRMPPQLRAEDGDDSDFDETDGPAGLPPVGSGKGAYISAITAAVRALDRSYLAVQGPPGTGKTFVGARVIERLVRSGWHVGVVAPSHAVVEHLLDTIVEAGVPGYRVGKKPVDDSPHAWTSIPDKKQGKFLGEHREHGCVIGGTAWDFTNGSKIGRRSLDLLVIDEAGQFSLANTLAVSLAAQNLLLLGDPQQLPQVTQGTHPEPVDTSALGWIARGQDALPADRGYFLERSWRMHPALCAPISRLSYAGRLTSEEAPAARHLEGLAPGVHVVEVAHRGRSVASPEEAAEVVRQVGSLLGNAWTPADGAAPRPLDAGDVLVVAGYNAQRALITAELRAAGFDGVRVGTVDKFQGQEAAVVIVSMAASSAGDVPRGMSFLLSRNRVNVAVSRGQWAAIVVRSPALTDFLPTTPSSLAELGAFIGLCSTDSRPADQPVSPVSDAPADPAQPTM</sequence>
<dbReference type="InterPro" id="IPR027417">
    <property type="entry name" value="P-loop_NTPase"/>
</dbReference>
<dbReference type="Proteomes" id="UP000199039">
    <property type="component" value="Unassembled WGS sequence"/>
</dbReference>
<evidence type="ECO:0000256" key="1">
    <source>
        <dbReference type="ARBA" id="ARBA00022741"/>
    </source>
</evidence>
<proteinExistence type="predicted"/>
<reference evidence="8 9" key="1">
    <citation type="submission" date="2016-09" db="EMBL/GenBank/DDBJ databases">
        <authorList>
            <person name="Capua I."/>
            <person name="De Benedictis P."/>
            <person name="Joannis T."/>
            <person name="Lombin L.H."/>
            <person name="Cattoli G."/>
        </authorList>
    </citation>
    <scope>NUCLEOTIDE SEQUENCE [LARGE SCALE GENOMIC DNA]</scope>
    <source>
        <strain evidence="8 9">ISLP-3</strain>
    </source>
</reference>
<evidence type="ECO:0000256" key="3">
    <source>
        <dbReference type="ARBA" id="ARBA00022806"/>
    </source>
</evidence>
<gene>
    <name evidence="8" type="ORF">SAMN05216410_0543</name>
</gene>
<dbReference type="CDD" id="cd18808">
    <property type="entry name" value="SF1_C_Upf1"/>
    <property type="match status" value="1"/>
</dbReference>
<dbReference type="PANTHER" id="PTHR43788">
    <property type="entry name" value="DNA2/NAM7 HELICASE FAMILY MEMBER"/>
    <property type="match status" value="1"/>
</dbReference>
<dbReference type="GO" id="GO:0043139">
    <property type="term" value="F:5'-3' DNA helicase activity"/>
    <property type="evidence" value="ECO:0007669"/>
    <property type="project" value="TreeGrafter"/>
</dbReference>
<dbReference type="RefSeq" id="WP_093180588.1">
    <property type="nucleotide sequence ID" value="NZ_FMYH01000001.1"/>
</dbReference>
<dbReference type="GO" id="GO:0005524">
    <property type="term" value="F:ATP binding"/>
    <property type="evidence" value="ECO:0007669"/>
    <property type="project" value="UniProtKB-KW"/>
</dbReference>
<keyword evidence="1" id="KW-0547">Nucleotide-binding</keyword>
<dbReference type="AlphaFoldDB" id="A0A1G6GWT3"/>
<dbReference type="PRINTS" id="PR00830">
    <property type="entry name" value="ENDOLAPTASE"/>
</dbReference>
<evidence type="ECO:0000256" key="5">
    <source>
        <dbReference type="SAM" id="MobiDB-lite"/>
    </source>
</evidence>
<feature type="compositionally biased region" description="Acidic residues" evidence="5">
    <location>
        <begin position="583"/>
        <end position="593"/>
    </location>
</feature>
<keyword evidence="2" id="KW-0378">Hydrolase</keyword>
<evidence type="ECO:0000259" key="6">
    <source>
        <dbReference type="Pfam" id="PF13087"/>
    </source>
</evidence>
<keyword evidence="9" id="KW-1185">Reference proteome</keyword>
<evidence type="ECO:0000256" key="4">
    <source>
        <dbReference type="ARBA" id="ARBA00022840"/>
    </source>
</evidence>
<feature type="compositionally biased region" description="Acidic residues" evidence="5">
    <location>
        <begin position="819"/>
        <end position="829"/>
    </location>
</feature>
<name>A0A1G6GWT3_9MICO</name>
<dbReference type="Pfam" id="PF13087">
    <property type="entry name" value="AAA_12"/>
    <property type="match status" value="1"/>
</dbReference>
<evidence type="ECO:0000313" key="9">
    <source>
        <dbReference type="Proteomes" id="UP000199039"/>
    </source>
</evidence>
<evidence type="ECO:0000313" key="8">
    <source>
        <dbReference type="EMBL" id="SDB86434.1"/>
    </source>
</evidence>
<dbReference type="SUPFAM" id="SSF52540">
    <property type="entry name" value="P-loop containing nucleoside triphosphate hydrolases"/>
    <property type="match status" value="1"/>
</dbReference>
<dbReference type="InterPro" id="IPR047187">
    <property type="entry name" value="SF1_C_Upf1"/>
</dbReference>
<keyword evidence="3" id="KW-0347">Helicase</keyword>
<feature type="region of interest" description="Disordered" evidence="5">
    <location>
        <begin position="1238"/>
        <end position="1259"/>
    </location>
</feature>
<dbReference type="NCBIfam" id="TIGR03491">
    <property type="entry name" value="TM0106 family RecB-like putative nuclease"/>
    <property type="match status" value="1"/>
</dbReference>
<feature type="region of interest" description="Disordered" evidence="5">
    <location>
        <begin position="76"/>
        <end position="102"/>
    </location>
</feature>
<dbReference type="Pfam" id="PF13482">
    <property type="entry name" value="RNase_H_2"/>
    <property type="match status" value="1"/>
</dbReference>
<feature type="region of interest" description="Disordered" evidence="5">
    <location>
        <begin position="815"/>
        <end position="838"/>
    </location>
</feature>
<keyword evidence="4" id="KW-0067">ATP-binding</keyword>
<dbReference type="OrthoDB" id="9757917at2"/>
<dbReference type="Gene3D" id="3.40.50.300">
    <property type="entry name" value="P-loop containing nucleotide triphosphate hydrolases"/>
    <property type="match status" value="2"/>
</dbReference>
<feature type="region of interest" description="Disordered" evidence="5">
    <location>
        <begin position="574"/>
        <end position="593"/>
    </location>
</feature>
<dbReference type="CDD" id="cd17934">
    <property type="entry name" value="DEXXQc_Upf1-like"/>
    <property type="match status" value="1"/>
</dbReference>
<feature type="domain" description="YprB ribonuclease H-like" evidence="7">
    <location>
        <begin position="374"/>
        <end position="567"/>
    </location>
</feature>
<dbReference type="Pfam" id="PF13604">
    <property type="entry name" value="AAA_30"/>
    <property type="match status" value="1"/>
</dbReference>
<accession>A0A1G6GWT3</accession>
<dbReference type="InterPro" id="IPR041679">
    <property type="entry name" value="DNA2/NAM7-like_C"/>
</dbReference>
<dbReference type="InterPro" id="IPR019993">
    <property type="entry name" value="RecB_nuclease_TM0106_put"/>
</dbReference>
<dbReference type="STRING" id="1814289.SAMN05216410_0543"/>
<evidence type="ECO:0008006" key="10">
    <source>
        <dbReference type="Google" id="ProtNLM"/>
    </source>
</evidence>
<organism evidence="8 9">
    <name type="scientific">Sanguibacter gelidistatuariae</name>
    <dbReference type="NCBI Taxonomy" id="1814289"/>
    <lineage>
        <taxon>Bacteria</taxon>
        <taxon>Bacillati</taxon>
        <taxon>Actinomycetota</taxon>
        <taxon>Actinomycetes</taxon>
        <taxon>Micrococcales</taxon>
        <taxon>Sanguibacteraceae</taxon>
        <taxon>Sanguibacter</taxon>
    </lineage>
</organism>
<dbReference type="GO" id="GO:0016787">
    <property type="term" value="F:hydrolase activity"/>
    <property type="evidence" value="ECO:0007669"/>
    <property type="project" value="UniProtKB-KW"/>
</dbReference>
<dbReference type="EMBL" id="FMYH01000001">
    <property type="protein sequence ID" value="SDB86434.1"/>
    <property type="molecule type" value="Genomic_DNA"/>
</dbReference>
<protein>
    <recommendedName>
        <fullName evidence="10">AAA+ ATPase domain-containing protein</fullName>
    </recommendedName>
</protein>